<dbReference type="PANTHER" id="PTHR45835:SF91">
    <property type="entry name" value="RETROTRANSPOSON, TY3-GYPSY SUBCLASS-LIKE PROTEIN"/>
    <property type="match status" value="1"/>
</dbReference>
<evidence type="ECO:0000313" key="1">
    <source>
        <dbReference type="EMBL" id="WMV18826.1"/>
    </source>
</evidence>
<accession>A0AAF0Q8H9</accession>
<reference evidence="1" key="1">
    <citation type="submission" date="2023-08" db="EMBL/GenBank/DDBJ databases">
        <title>A de novo genome assembly of Solanum verrucosum Schlechtendal, a Mexican diploid species geographically isolated from the other diploid A-genome species in potato relatives.</title>
        <authorList>
            <person name="Hosaka K."/>
        </authorList>
    </citation>
    <scope>NUCLEOTIDE SEQUENCE</scope>
    <source>
        <tissue evidence="1">Young leaves</tissue>
    </source>
</reference>
<dbReference type="Proteomes" id="UP001234989">
    <property type="component" value="Chromosome 3"/>
</dbReference>
<gene>
    <name evidence="1" type="ORF">MTR67_012211</name>
</gene>
<keyword evidence="2" id="KW-1185">Reference proteome</keyword>
<protein>
    <submittedName>
        <fullName evidence="1">Uncharacterized protein</fullName>
    </submittedName>
</protein>
<name>A0AAF0Q8H9_SOLVR</name>
<organism evidence="1 2">
    <name type="scientific">Solanum verrucosum</name>
    <dbReference type="NCBI Taxonomy" id="315347"/>
    <lineage>
        <taxon>Eukaryota</taxon>
        <taxon>Viridiplantae</taxon>
        <taxon>Streptophyta</taxon>
        <taxon>Embryophyta</taxon>
        <taxon>Tracheophyta</taxon>
        <taxon>Spermatophyta</taxon>
        <taxon>Magnoliopsida</taxon>
        <taxon>eudicotyledons</taxon>
        <taxon>Gunneridae</taxon>
        <taxon>Pentapetalae</taxon>
        <taxon>asterids</taxon>
        <taxon>lamiids</taxon>
        <taxon>Solanales</taxon>
        <taxon>Solanaceae</taxon>
        <taxon>Solanoideae</taxon>
        <taxon>Solaneae</taxon>
        <taxon>Solanum</taxon>
    </lineage>
</organism>
<dbReference type="PANTHER" id="PTHR45835">
    <property type="entry name" value="YALI0A06105P"/>
    <property type="match status" value="1"/>
</dbReference>
<dbReference type="EMBL" id="CP133614">
    <property type="protein sequence ID" value="WMV18826.1"/>
    <property type="molecule type" value="Genomic_DNA"/>
</dbReference>
<proteinExistence type="predicted"/>
<sequence>MSCSKPLCSLDIRSFLGLAGYYRRFLEILKDYDMSVLYHPRKANVVEDTLSQLSMGSVAHIEEAKKEFVQDLHRLARSGGLLWNGMKKDIAEFVTKCANFQQVKVQYQKLGGLSQEISIPTWKWEDVNMDFIIGLPRTRRQHDSIWVIVDRMSKSANFLLFKVSYWTEEYAKLYLREMAKLELNVRVNVKKEGLDPRKTGKDPRLHMNWPRHCLHPHEHLHDPWWQPRPVVPPVEG</sequence>
<dbReference type="AlphaFoldDB" id="A0AAF0Q8H9"/>
<evidence type="ECO:0000313" key="2">
    <source>
        <dbReference type="Proteomes" id="UP001234989"/>
    </source>
</evidence>